<comment type="pathway">
    <text evidence="6">Carbohydrate metabolism; D-ribose degradation; D-ribose 5-phosphate from beta-D-ribopyranose: step 1/2.</text>
</comment>
<proteinExistence type="inferred from homology"/>
<keyword evidence="3 6" id="KW-0963">Cytoplasm</keyword>
<dbReference type="NCBIfam" id="NF008761">
    <property type="entry name" value="PRK11797.1"/>
    <property type="match status" value="1"/>
</dbReference>
<keyword evidence="5 6" id="KW-0119">Carbohydrate metabolism</keyword>
<comment type="subcellular location">
    <subcellularLocation>
        <location evidence="6">Cytoplasm</location>
    </subcellularLocation>
</comment>
<dbReference type="PANTHER" id="PTHR37831">
    <property type="entry name" value="D-RIBOSE PYRANASE"/>
    <property type="match status" value="1"/>
</dbReference>
<evidence type="ECO:0000313" key="8">
    <source>
        <dbReference type="Proteomes" id="UP000077339"/>
    </source>
</evidence>
<dbReference type="OrthoDB" id="9805009at2"/>
<feature type="active site" description="Proton donor" evidence="6">
    <location>
        <position position="20"/>
    </location>
</feature>
<dbReference type="Pfam" id="PF05025">
    <property type="entry name" value="RbsD_FucU"/>
    <property type="match status" value="1"/>
</dbReference>
<dbReference type="AlphaFoldDB" id="A0A176JUT9"/>
<comment type="similarity">
    <text evidence="6">Belongs to the RbsD / FucU family. RbsD subfamily.</text>
</comment>
<evidence type="ECO:0000256" key="1">
    <source>
        <dbReference type="ARBA" id="ARBA00000223"/>
    </source>
</evidence>
<protein>
    <recommendedName>
        <fullName evidence="2 6">D-ribose pyranase</fullName>
        <ecNumber evidence="2 6">5.4.99.62</ecNumber>
    </recommendedName>
</protein>
<sequence length="132" mass="14679">MKKDGIINRELGAVIVKLGHTDAVTICDCGLPLPEEKKVIDLSIKKGFPGLIETLQPLLEEIVVESAVLAEEIIKANPQMHQRLLNLLKNVKVKYVKHEDFKAFVLEKSKVIVRTGEATPYSNVILFSGVDF</sequence>
<comment type="caution">
    <text evidence="7">The sequence shown here is derived from an EMBL/GenBank/DDBJ whole genome shotgun (WGS) entry which is preliminary data.</text>
</comment>
<dbReference type="GO" id="GO:0005829">
    <property type="term" value="C:cytosol"/>
    <property type="evidence" value="ECO:0007669"/>
    <property type="project" value="TreeGrafter"/>
</dbReference>
<dbReference type="EMBL" id="JFHK01000028">
    <property type="protein sequence ID" value="OAA27215.1"/>
    <property type="molecule type" value="Genomic_DNA"/>
</dbReference>
<dbReference type="PATRIC" id="fig|1453497.3.peg.1030"/>
<evidence type="ECO:0000256" key="3">
    <source>
        <dbReference type="ARBA" id="ARBA00022490"/>
    </source>
</evidence>
<organism evidence="7 8">
    <name type="scientific">Kosmotoga arenicorallina S304</name>
    <dbReference type="NCBI Taxonomy" id="1453497"/>
    <lineage>
        <taxon>Bacteria</taxon>
        <taxon>Thermotogati</taxon>
        <taxon>Thermotogota</taxon>
        <taxon>Thermotogae</taxon>
        <taxon>Kosmotogales</taxon>
        <taxon>Kosmotogaceae</taxon>
        <taxon>Kosmotoga</taxon>
    </lineage>
</organism>
<evidence type="ECO:0000256" key="4">
    <source>
        <dbReference type="ARBA" id="ARBA00023235"/>
    </source>
</evidence>
<dbReference type="STRING" id="1453497.AT15_05185"/>
<gene>
    <name evidence="6" type="primary">rbsD</name>
    <name evidence="7" type="ORF">AT15_05185</name>
</gene>
<name>A0A176JUT9_9BACT</name>
<dbReference type="GO" id="GO:0019303">
    <property type="term" value="P:D-ribose catabolic process"/>
    <property type="evidence" value="ECO:0007669"/>
    <property type="project" value="UniProtKB-UniRule"/>
</dbReference>
<feature type="binding site" evidence="6">
    <location>
        <position position="28"/>
    </location>
    <ligand>
        <name>substrate</name>
    </ligand>
</feature>
<reference evidence="7 8" key="1">
    <citation type="submission" date="2014-02" db="EMBL/GenBank/DDBJ databases">
        <title>Kosmotoga genome sequencing.</title>
        <authorList>
            <person name="Pollo S.M."/>
            <person name="Charchuk R."/>
            <person name="Nesbo C.L."/>
        </authorList>
    </citation>
    <scope>NUCLEOTIDE SEQUENCE [LARGE SCALE GENOMIC DNA]</scope>
    <source>
        <strain evidence="7 8">S304</strain>
    </source>
</reference>
<evidence type="ECO:0000256" key="5">
    <source>
        <dbReference type="ARBA" id="ARBA00023277"/>
    </source>
</evidence>
<feature type="binding site" evidence="6">
    <location>
        <position position="98"/>
    </location>
    <ligand>
        <name>substrate</name>
    </ligand>
</feature>
<accession>A0A176JUT9</accession>
<dbReference type="InterPro" id="IPR023064">
    <property type="entry name" value="D-ribose_pyranase"/>
</dbReference>
<dbReference type="EC" id="5.4.99.62" evidence="2 6"/>
<evidence type="ECO:0000313" key="7">
    <source>
        <dbReference type="EMBL" id="OAA27215.1"/>
    </source>
</evidence>
<dbReference type="Gene3D" id="3.40.1650.10">
    <property type="entry name" value="RbsD-like domain"/>
    <property type="match status" value="1"/>
</dbReference>
<feature type="binding site" evidence="6">
    <location>
        <begin position="121"/>
        <end position="123"/>
    </location>
    <ligand>
        <name>substrate</name>
    </ligand>
</feature>
<comment type="function">
    <text evidence="6">Catalyzes the interconversion of beta-pyran and beta-furan forms of D-ribose.</text>
</comment>
<evidence type="ECO:0000256" key="2">
    <source>
        <dbReference type="ARBA" id="ARBA00012862"/>
    </source>
</evidence>
<dbReference type="GO" id="GO:0048029">
    <property type="term" value="F:monosaccharide binding"/>
    <property type="evidence" value="ECO:0007669"/>
    <property type="project" value="InterPro"/>
</dbReference>
<comment type="subunit">
    <text evidence="6">Homodecamer.</text>
</comment>
<dbReference type="PANTHER" id="PTHR37831:SF1">
    <property type="entry name" value="D-RIBOSE PYRANASE"/>
    <property type="match status" value="1"/>
</dbReference>
<dbReference type="UniPathway" id="UPA00916">
    <property type="reaction ID" value="UER00888"/>
</dbReference>
<dbReference type="RefSeq" id="WP_068348984.1">
    <property type="nucleotide sequence ID" value="NZ_JFHK01000028.1"/>
</dbReference>
<dbReference type="SUPFAM" id="SSF102546">
    <property type="entry name" value="RbsD-like"/>
    <property type="match status" value="1"/>
</dbReference>
<dbReference type="Proteomes" id="UP000077339">
    <property type="component" value="Unassembled WGS sequence"/>
</dbReference>
<dbReference type="GO" id="GO:0016872">
    <property type="term" value="F:intramolecular lyase activity"/>
    <property type="evidence" value="ECO:0007669"/>
    <property type="project" value="UniProtKB-UniRule"/>
</dbReference>
<comment type="catalytic activity">
    <reaction evidence="1 6">
        <text>beta-D-ribopyranose = beta-D-ribofuranose</text>
        <dbReference type="Rhea" id="RHEA:25432"/>
        <dbReference type="ChEBI" id="CHEBI:27476"/>
        <dbReference type="ChEBI" id="CHEBI:47002"/>
        <dbReference type="EC" id="5.4.99.62"/>
    </reaction>
</comment>
<keyword evidence="8" id="KW-1185">Reference proteome</keyword>
<dbReference type="InterPro" id="IPR023750">
    <property type="entry name" value="RbsD-like_sf"/>
</dbReference>
<dbReference type="InterPro" id="IPR007721">
    <property type="entry name" value="RbsD_FucU"/>
</dbReference>
<evidence type="ECO:0000256" key="6">
    <source>
        <dbReference type="HAMAP-Rule" id="MF_01661"/>
    </source>
</evidence>
<dbReference type="GO" id="GO:0062193">
    <property type="term" value="F:D-ribose pyranase activity"/>
    <property type="evidence" value="ECO:0007669"/>
    <property type="project" value="UniProtKB-EC"/>
</dbReference>
<dbReference type="HAMAP" id="MF_01661">
    <property type="entry name" value="D_rib_pyranase"/>
    <property type="match status" value="1"/>
</dbReference>
<keyword evidence="4 6" id="KW-0413">Isomerase</keyword>